<keyword evidence="2" id="KW-0238">DNA-binding</keyword>
<dbReference type="PANTHER" id="PTHR46796">
    <property type="entry name" value="HTH-TYPE TRANSCRIPTIONAL ACTIVATOR RHAS-RELATED"/>
    <property type="match status" value="1"/>
</dbReference>
<gene>
    <name evidence="5" type="primary">xylR</name>
    <name evidence="5" type="ORF">DEVEQU_00967</name>
</gene>
<dbReference type="PROSITE" id="PS01124">
    <property type="entry name" value="HTH_ARAC_FAMILY_2"/>
    <property type="match status" value="1"/>
</dbReference>
<keyword evidence="3" id="KW-0804">Transcription</keyword>
<dbReference type="SMART" id="SM00342">
    <property type="entry name" value="HTH_ARAC"/>
    <property type="match status" value="1"/>
</dbReference>
<organism evidence="5 6">
    <name type="scientific">Devosia equisanguinis</name>
    <dbReference type="NCBI Taxonomy" id="2490941"/>
    <lineage>
        <taxon>Bacteria</taxon>
        <taxon>Pseudomonadati</taxon>
        <taxon>Pseudomonadota</taxon>
        <taxon>Alphaproteobacteria</taxon>
        <taxon>Hyphomicrobiales</taxon>
        <taxon>Devosiaceae</taxon>
        <taxon>Devosia</taxon>
    </lineage>
</organism>
<evidence type="ECO:0000256" key="2">
    <source>
        <dbReference type="ARBA" id="ARBA00023125"/>
    </source>
</evidence>
<dbReference type="Proteomes" id="UP000268844">
    <property type="component" value="Unassembled WGS sequence"/>
</dbReference>
<name>A0A3S4GG87_9HYPH</name>
<protein>
    <submittedName>
        <fullName evidence="5">Xylose operon regulatory protein</fullName>
    </submittedName>
</protein>
<dbReference type="PROSITE" id="PS00041">
    <property type="entry name" value="HTH_ARAC_FAMILY_1"/>
    <property type="match status" value="1"/>
</dbReference>
<dbReference type="SUPFAM" id="SSF46689">
    <property type="entry name" value="Homeodomain-like"/>
    <property type="match status" value="2"/>
</dbReference>
<evidence type="ECO:0000256" key="3">
    <source>
        <dbReference type="ARBA" id="ARBA00023163"/>
    </source>
</evidence>
<dbReference type="InterPro" id="IPR018062">
    <property type="entry name" value="HTH_AraC-typ_CS"/>
</dbReference>
<dbReference type="InterPro" id="IPR018060">
    <property type="entry name" value="HTH_AraC"/>
</dbReference>
<dbReference type="GO" id="GO:0043565">
    <property type="term" value="F:sequence-specific DNA binding"/>
    <property type="evidence" value="ECO:0007669"/>
    <property type="project" value="InterPro"/>
</dbReference>
<dbReference type="InterPro" id="IPR009057">
    <property type="entry name" value="Homeodomain-like_sf"/>
</dbReference>
<reference evidence="5 6" key="1">
    <citation type="submission" date="2018-12" db="EMBL/GenBank/DDBJ databases">
        <authorList>
            <person name="Criscuolo A."/>
        </authorList>
    </citation>
    <scope>NUCLEOTIDE SEQUENCE [LARGE SCALE GENOMIC DNA]</scope>
    <source>
        <strain evidence="5">ACIP1116281</strain>
    </source>
</reference>
<dbReference type="InterPro" id="IPR050204">
    <property type="entry name" value="AraC_XylS_family_regulators"/>
</dbReference>
<sequence length="297" mass="33302">MSKRPFGVAETHGMLALPGVQNQKSSDGLNWRSLYMSSQTENPFRGSFSARDPLVVFHQKQIIGYMDLKRDKQVQAPAGSIRFVAPDEPFEAELCEPADTVHLYIRQEIWNEVAMDMTGKEPSRVPFDSRLLEAEPMLAMLCMAGVTAMNAADPDPSFTDHLARCMASHIMAVHQGVRPVWRTSDSGRVISPEVVRAIDYIEANADRSIGLQDIADAAYRSPSHLARVFASEVGMPPHRYLISVRIKRAQQLLARTSKPIAEIALDCGFTHQEHLTRMFRRHFQTTPAAYRRAQRAG</sequence>
<proteinExistence type="predicted"/>
<evidence type="ECO:0000256" key="1">
    <source>
        <dbReference type="ARBA" id="ARBA00023015"/>
    </source>
</evidence>
<dbReference type="GO" id="GO:0003700">
    <property type="term" value="F:DNA-binding transcription factor activity"/>
    <property type="evidence" value="ECO:0007669"/>
    <property type="project" value="InterPro"/>
</dbReference>
<dbReference type="Gene3D" id="1.10.10.60">
    <property type="entry name" value="Homeodomain-like"/>
    <property type="match status" value="2"/>
</dbReference>
<evidence type="ECO:0000259" key="4">
    <source>
        <dbReference type="PROSITE" id="PS01124"/>
    </source>
</evidence>
<dbReference type="Pfam" id="PF12833">
    <property type="entry name" value="HTH_18"/>
    <property type="match status" value="1"/>
</dbReference>
<dbReference type="AlphaFoldDB" id="A0A3S4GG87"/>
<dbReference type="EMBL" id="UZWD01000015">
    <property type="protein sequence ID" value="VDS03838.1"/>
    <property type="molecule type" value="Genomic_DNA"/>
</dbReference>
<accession>A0A3S4GG87</accession>
<evidence type="ECO:0000313" key="5">
    <source>
        <dbReference type="EMBL" id="VDS03838.1"/>
    </source>
</evidence>
<evidence type="ECO:0000313" key="6">
    <source>
        <dbReference type="Proteomes" id="UP000268844"/>
    </source>
</evidence>
<keyword evidence="1" id="KW-0805">Transcription regulation</keyword>
<keyword evidence="6" id="KW-1185">Reference proteome</keyword>
<feature type="domain" description="HTH araC/xylS-type" evidence="4">
    <location>
        <begin position="195"/>
        <end position="293"/>
    </location>
</feature>